<dbReference type="NCBIfam" id="NF041551">
    <property type="entry name" value="YlcI_YnfO_N"/>
    <property type="match status" value="1"/>
</dbReference>
<comment type="caution">
    <text evidence="1">The sequence shown here is derived from an EMBL/GenBank/DDBJ whole genome shotgun (WGS) entry which is preliminary data.</text>
</comment>
<protein>
    <submittedName>
        <fullName evidence="1">Prevent-host-death protein</fullName>
    </submittedName>
</protein>
<accession>A0ABX0MMP4</accession>
<dbReference type="RefSeq" id="WP_167237717.1">
    <property type="nucleotide sequence ID" value="NZ_WHJF01000035.1"/>
</dbReference>
<name>A0ABX0MMP4_9BURK</name>
<sequence>MKTANFPSLRVAPELREAAESVLESGESLSSFVAQSVTLQIRQRRAQRDFIERGLASRDAALQSGEYFSADDVLRDLDEVIADAEARAVK</sequence>
<evidence type="ECO:0000313" key="1">
    <source>
        <dbReference type="EMBL" id="NHZ63626.1"/>
    </source>
</evidence>
<evidence type="ECO:0000313" key="2">
    <source>
        <dbReference type="Proteomes" id="UP000610594"/>
    </source>
</evidence>
<gene>
    <name evidence="1" type="ORF">F1735_15135</name>
</gene>
<keyword evidence="2" id="KW-1185">Reference proteome</keyword>
<reference evidence="1 2" key="1">
    <citation type="submission" date="2019-10" db="EMBL/GenBank/DDBJ databases">
        <title>Taxonomy of Antarctic Massilia spp.: description of Massilia rubra sp. nov., Massilia aquatica sp. nov., Massilia mucilaginosa sp. nov., Massilia frigida sp. nov. isolated from streams, lakes and regoliths.</title>
        <authorList>
            <person name="Holochova P."/>
            <person name="Sedlacek I."/>
            <person name="Kralova S."/>
            <person name="Maslanova I."/>
            <person name="Busse H.-J."/>
            <person name="Stankova E."/>
            <person name="Vrbovska V."/>
            <person name="Kovarovic V."/>
            <person name="Bartak M."/>
            <person name="Svec P."/>
            <person name="Pantucek R."/>
        </authorList>
    </citation>
    <scope>NUCLEOTIDE SEQUENCE [LARGE SCALE GENOMIC DNA]</scope>
    <source>
        <strain evidence="1 2">CCM 8694</strain>
    </source>
</reference>
<dbReference type="EMBL" id="WHJF01000035">
    <property type="protein sequence ID" value="NHZ63626.1"/>
    <property type="molecule type" value="Genomic_DNA"/>
</dbReference>
<dbReference type="Proteomes" id="UP000610594">
    <property type="component" value="Unassembled WGS sequence"/>
</dbReference>
<proteinExistence type="predicted"/>
<organism evidence="1 2">
    <name type="scientific">Massilia genomosp. 1</name>
    <dbReference type="NCBI Taxonomy" id="2609280"/>
    <lineage>
        <taxon>Bacteria</taxon>
        <taxon>Pseudomonadati</taxon>
        <taxon>Pseudomonadota</taxon>
        <taxon>Betaproteobacteria</taxon>
        <taxon>Burkholderiales</taxon>
        <taxon>Oxalobacteraceae</taxon>
        <taxon>Telluria group</taxon>
        <taxon>Massilia</taxon>
    </lineage>
</organism>